<protein>
    <submittedName>
        <fullName evidence="2">Arylsulfatase</fullName>
    </submittedName>
</protein>
<dbReference type="RefSeq" id="WP_303276545.1">
    <property type="nucleotide sequence ID" value="NZ_JAUOEK010000055.1"/>
</dbReference>
<dbReference type="Gene3D" id="3.30.1120.10">
    <property type="match status" value="1"/>
</dbReference>
<dbReference type="InterPro" id="IPR017850">
    <property type="entry name" value="Alkaline_phosphatase_core_sf"/>
</dbReference>
<feature type="domain" description="Sulfatase N-terminal" evidence="1">
    <location>
        <begin position="82"/>
        <end position="423"/>
    </location>
</feature>
<keyword evidence="3" id="KW-1185">Reference proteome</keyword>
<comment type="caution">
    <text evidence="2">The sequence shown here is derived from an EMBL/GenBank/DDBJ whole genome shotgun (WGS) entry which is preliminary data.</text>
</comment>
<organism evidence="2 3">
    <name type="scientific">Flavivirga aquimarina</name>
    <dbReference type="NCBI Taxonomy" id="2027862"/>
    <lineage>
        <taxon>Bacteria</taxon>
        <taxon>Pseudomonadati</taxon>
        <taxon>Bacteroidota</taxon>
        <taxon>Flavobacteriia</taxon>
        <taxon>Flavobacteriales</taxon>
        <taxon>Flavobacteriaceae</taxon>
        <taxon>Flavivirga</taxon>
    </lineage>
</organism>
<name>A0ABT8W721_9FLAO</name>
<evidence type="ECO:0000313" key="2">
    <source>
        <dbReference type="EMBL" id="MDO5968862.1"/>
    </source>
</evidence>
<evidence type="ECO:0000259" key="1">
    <source>
        <dbReference type="Pfam" id="PF00884"/>
    </source>
</evidence>
<dbReference type="SUPFAM" id="SSF53649">
    <property type="entry name" value="Alkaline phosphatase-like"/>
    <property type="match status" value="1"/>
</dbReference>
<reference evidence="2" key="1">
    <citation type="submission" date="2023-07" db="EMBL/GenBank/DDBJ databases">
        <title>Two novel species in the genus Flavivirga.</title>
        <authorList>
            <person name="Kwon K."/>
        </authorList>
    </citation>
    <scope>NUCLEOTIDE SEQUENCE</scope>
    <source>
        <strain evidence="2">KCTC 52353</strain>
    </source>
</reference>
<dbReference type="Proteomes" id="UP001176883">
    <property type="component" value="Unassembled WGS sequence"/>
</dbReference>
<evidence type="ECO:0000313" key="3">
    <source>
        <dbReference type="Proteomes" id="UP001176883"/>
    </source>
</evidence>
<dbReference type="CDD" id="cd16145">
    <property type="entry name" value="ARS_like"/>
    <property type="match status" value="1"/>
</dbReference>
<dbReference type="Pfam" id="PF00884">
    <property type="entry name" value="Sulfatase"/>
    <property type="match status" value="1"/>
</dbReference>
<dbReference type="PANTHER" id="PTHR43751:SF3">
    <property type="entry name" value="SULFATASE N-TERMINAL DOMAIN-CONTAINING PROTEIN"/>
    <property type="match status" value="1"/>
</dbReference>
<dbReference type="Gene3D" id="3.40.720.10">
    <property type="entry name" value="Alkaline Phosphatase, subunit A"/>
    <property type="match status" value="1"/>
</dbReference>
<proteinExistence type="predicted"/>
<accession>A0ABT8W721</accession>
<dbReference type="PANTHER" id="PTHR43751">
    <property type="entry name" value="SULFATASE"/>
    <property type="match status" value="1"/>
</dbReference>
<dbReference type="InterPro" id="IPR000917">
    <property type="entry name" value="Sulfatase_N"/>
</dbReference>
<sequence length="535" mass="59790">MKYNKKPITLSLLCSIFSSISTQLSIGTITDESNQIKSMIKISLKTIILATTLIFISCDFSSKKQEDSSIEKQKGIVKEKQPNIIYILADDLGYGDLGCYGQEKFKTPNIDKLASDGMLFSQHYSGSTVCAPSRSALLTGMHTGHTVVRGNKEIQPEGQYPIPDDTYTLAEVMKSAGYKTGAFGKWGLGFPGSEGDPTSQGFDVFYGYNCQRLGHHYYPNHLWSNKDSIVLKENSGLSKEVYAPNLIHEKTIQFIEQNKSQPFFLYVASIIPHAELAAPEALIKKYRNKFLPEKVFNGVDDGPDYRNGSYGSQSESHAAFVAMIDVLDQQVGEIMDKVEELGIADNTIIIFTSDNGPHREGGADPEYFNSNGDFKGTKRDLYEGGIRVPMIAKWPGKIKEGSKTDHISAFWDVFPTFANITGVEVPIDIDGISFLPELLGNKEEQKKHAYLYWEFHEKGGRQAIRMGDWKAVKYNVLKTPNKPLELYNLTNDLGEENNVATQFPEIVDQMEALFLEARTPSDVFTFSQETFLNVD</sequence>
<gene>
    <name evidence="2" type="ORF">Q4Q35_03500</name>
</gene>
<dbReference type="EMBL" id="JAUOEK010000055">
    <property type="protein sequence ID" value="MDO5968862.1"/>
    <property type="molecule type" value="Genomic_DNA"/>
</dbReference>
<dbReference type="InterPro" id="IPR052701">
    <property type="entry name" value="GAG_Ulvan_Degrading_Sulfatases"/>
</dbReference>